<feature type="domain" description="NAA35-like TPR repeats" evidence="5">
    <location>
        <begin position="336"/>
        <end position="697"/>
    </location>
</feature>
<sequence>MTSVIEDDNINNLDATFSSLKIQPHIKWPSQEDLISVKDLLSESCNKLNAEDIVKEPTFDLFEGTHSLEINNVKLDSYLIDLSEEEVYFDCRIAYDRNSDSQRVQEDYQYTTAIIDRLVRSIITWVTDYQSLPTTVLSCQYVEYLLTQLEKPDNIVTNYKYLNTQNPYFDDVLNSSIMGICFFGAFVKKLLKGGGVFEEEDLNFNSMGLSGFDLMPPASSIRSLLAESITFIENDKNIPTADAKRLLYLIELIDCLVILDSHVTEYSSKTEHLDKIIQIANDLNSLPLCSHFPPPGCFSMRIQKQLSNQFPPKDLVTPDKNYLNYIAIAQDIKKVMMVYNVTEPYQLMQFAKFFNKNHQRHVLARALFPLIVIKEDSSLLGKWTFHEAFQKHLQILSLTATNANEALESEPFRSLLDPVAQEALNVLFEWYQNNAQNTARYRQGYNRQLLLWDSVQAQFEGVELQFEGSEDDAVIGPPGYGNIPLMPFSSWAFIMKTSSMIEFVLKGFDLEIYKPFESFEMFWFTFYLAEQLESCYQKINTFLDTRLNSIYAINKRMKKQKAGEKKEKLRKQYQTEMARTYPMIHSSKSFLKYLSTHNQIIKSVCIFQSFQFGILKSYGAIDNKMPGNSKFINHKLIHDLRFKPFSSIGVPELPTYDVFQEVLQGFIISDPMFQVKQEKVVTHMKEQLAVALQNIKNILISIEVGDLNSELITGTRAIKEDAVCYYTKLQKTIEALSDNSISLLQKIQKKSFQTDINQYEIVLSKKDELSGYFPLMDLSKKRQSRR</sequence>
<dbReference type="EMBL" id="FXLY01000002">
    <property type="protein sequence ID" value="SMN17820.1"/>
    <property type="molecule type" value="Genomic_DNA"/>
</dbReference>
<dbReference type="PANTHER" id="PTHR21373">
    <property type="entry name" value="GLUCOSE REPRESSIBLE PROTEIN MAK10"/>
    <property type="match status" value="1"/>
</dbReference>
<dbReference type="InterPro" id="IPR057983">
    <property type="entry name" value="NAA35-like_N"/>
</dbReference>
<feature type="domain" description="NAA35-like N-terminal" evidence="4">
    <location>
        <begin position="51"/>
        <end position="217"/>
    </location>
</feature>
<reference evidence="6 7" key="1">
    <citation type="submission" date="2017-04" db="EMBL/GenBank/DDBJ databases">
        <authorList>
            <person name="Afonso C.L."/>
            <person name="Miller P.J."/>
            <person name="Scott M.A."/>
            <person name="Spackman E."/>
            <person name="Goraichik I."/>
            <person name="Dimitrov K.M."/>
            <person name="Suarez D.L."/>
            <person name="Swayne D.E."/>
        </authorList>
    </citation>
    <scope>NUCLEOTIDE SEQUENCE [LARGE SCALE GENOMIC DNA]</scope>
</reference>
<dbReference type="Proteomes" id="UP000196158">
    <property type="component" value="Unassembled WGS sequence"/>
</dbReference>
<accession>A0A1X7QX86</accession>
<comment type="similarity">
    <text evidence="2">Belongs to the MAK10 family.</text>
</comment>
<proteinExistence type="inferred from homology"/>
<evidence type="ECO:0000256" key="2">
    <source>
        <dbReference type="ARBA" id="ARBA00006289"/>
    </source>
</evidence>
<dbReference type="InterPro" id="IPR007244">
    <property type="entry name" value="Naa35_N"/>
</dbReference>
<dbReference type="Pfam" id="PF04112">
    <property type="entry name" value="Mak10"/>
    <property type="match status" value="1"/>
</dbReference>
<dbReference type="PANTHER" id="PTHR21373:SF0">
    <property type="entry name" value="N-ALPHA-ACETYLTRANSFERASE 35, NATC AUXILIARY SUBUNIT"/>
    <property type="match status" value="1"/>
</dbReference>
<protein>
    <submittedName>
        <fullName evidence="6">Similar to Saccharomyces cerevisiae YEL053C MAK10 Non-catalytic subunit of N-terminal acetyltransferase of the NatC type, required for replication of dsRNA virus</fullName>
    </submittedName>
</protein>
<evidence type="ECO:0000259" key="4">
    <source>
        <dbReference type="Pfam" id="PF04112"/>
    </source>
</evidence>
<keyword evidence="7" id="KW-1185">Reference proteome</keyword>
<evidence type="ECO:0000313" key="6">
    <source>
        <dbReference type="EMBL" id="SMN17820.1"/>
    </source>
</evidence>
<comment type="subcellular location">
    <subcellularLocation>
        <location evidence="1">Cytoplasm</location>
    </subcellularLocation>
</comment>
<evidence type="ECO:0000313" key="7">
    <source>
        <dbReference type="Proteomes" id="UP000196158"/>
    </source>
</evidence>
<dbReference type="OrthoDB" id="269405at2759"/>
<dbReference type="AlphaFoldDB" id="A0A1X7QX86"/>
<keyword evidence="6" id="KW-0808">Transferase</keyword>
<dbReference type="STRING" id="1789683.A0A1X7QX86"/>
<dbReference type="GO" id="GO:0031417">
    <property type="term" value="C:NatC complex"/>
    <property type="evidence" value="ECO:0007669"/>
    <property type="project" value="InterPro"/>
</dbReference>
<keyword evidence="3" id="KW-0963">Cytoplasm</keyword>
<dbReference type="Pfam" id="PF25789">
    <property type="entry name" value="TPR_NAA35"/>
    <property type="match status" value="1"/>
</dbReference>
<dbReference type="GO" id="GO:0016740">
    <property type="term" value="F:transferase activity"/>
    <property type="evidence" value="ECO:0007669"/>
    <property type="project" value="UniProtKB-KW"/>
</dbReference>
<gene>
    <name evidence="6" type="ORF">KASA_0Q01782G</name>
</gene>
<evidence type="ECO:0000256" key="1">
    <source>
        <dbReference type="ARBA" id="ARBA00004496"/>
    </source>
</evidence>
<organism evidence="6 7">
    <name type="scientific">Maudiozyma saulgeensis</name>
    <dbReference type="NCBI Taxonomy" id="1789683"/>
    <lineage>
        <taxon>Eukaryota</taxon>
        <taxon>Fungi</taxon>
        <taxon>Dikarya</taxon>
        <taxon>Ascomycota</taxon>
        <taxon>Saccharomycotina</taxon>
        <taxon>Saccharomycetes</taxon>
        <taxon>Saccharomycetales</taxon>
        <taxon>Saccharomycetaceae</taxon>
        <taxon>Maudiozyma</taxon>
    </lineage>
</organism>
<evidence type="ECO:0000256" key="3">
    <source>
        <dbReference type="ARBA" id="ARBA00022490"/>
    </source>
</evidence>
<evidence type="ECO:0000259" key="5">
    <source>
        <dbReference type="Pfam" id="PF25789"/>
    </source>
</evidence>
<name>A0A1X7QX86_9SACH</name>
<dbReference type="InterPro" id="IPR057982">
    <property type="entry name" value="TPR_NAA35"/>
</dbReference>